<evidence type="ECO:0000256" key="1">
    <source>
        <dbReference type="ARBA" id="ARBA00023015"/>
    </source>
</evidence>
<protein>
    <recommendedName>
        <fullName evidence="5">HTH tetR-type domain-containing protein</fullName>
    </recommendedName>
</protein>
<dbReference type="PANTHER" id="PTHR30055">
    <property type="entry name" value="HTH-TYPE TRANSCRIPTIONAL REGULATOR RUTR"/>
    <property type="match status" value="1"/>
</dbReference>
<dbReference type="SUPFAM" id="SSF46689">
    <property type="entry name" value="Homeodomain-like"/>
    <property type="match status" value="1"/>
</dbReference>
<dbReference type="GO" id="GO:0003700">
    <property type="term" value="F:DNA-binding transcription factor activity"/>
    <property type="evidence" value="ECO:0007669"/>
    <property type="project" value="TreeGrafter"/>
</dbReference>
<dbReference type="InterPro" id="IPR050109">
    <property type="entry name" value="HTH-type_TetR-like_transc_reg"/>
</dbReference>
<reference evidence="6 7" key="1">
    <citation type="submission" date="2019-06" db="EMBL/GenBank/DDBJ databases">
        <title>Whole genome shotgun sequence of Glutamicibacter uratoxydans NBRC 15515.</title>
        <authorList>
            <person name="Hosoyama A."/>
            <person name="Uohara A."/>
            <person name="Ohji S."/>
            <person name="Ichikawa N."/>
        </authorList>
    </citation>
    <scope>NUCLEOTIDE SEQUENCE [LARGE SCALE GENOMIC DNA]</scope>
    <source>
        <strain evidence="6 7">NBRC 15515</strain>
    </source>
</reference>
<accession>A0A4Y4DK66</accession>
<sequence length="237" mass="25453">MSSKDPIDIWLRAEQGSAGRKPEHSRASIVQAAVKIADDQGIEAVSIRKVAAAIGAGAASLYRYVKSHDELIELMLDEISGEYVLDPANGAEGEAPQRALLDLARQGRQIMRRHLWSAPLFLSQPSMGPNSLAYLDFALSILQETSLESSAKLRTAAMLTAVTSAFVQNELPLHPGANHSPVDASARAAYMAQVLPTDAYPALAAVMAEELAPVNLDMEFEKIIGTYLQGAGLSERK</sequence>
<evidence type="ECO:0000313" key="6">
    <source>
        <dbReference type="EMBL" id="GED05692.1"/>
    </source>
</evidence>
<name>A0A4Y4DK66_GLUUR</name>
<dbReference type="EMBL" id="BJNY01000006">
    <property type="protein sequence ID" value="GED05692.1"/>
    <property type="molecule type" value="Genomic_DNA"/>
</dbReference>
<organism evidence="6 7">
    <name type="scientific">Glutamicibacter uratoxydans</name>
    <name type="common">Arthrobacter uratoxydans</name>
    <dbReference type="NCBI Taxonomy" id="43667"/>
    <lineage>
        <taxon>Bacteria</taxon>
        <taxon>Bacillati</taxon>
        <taxon>Actinomycetota</taxon>
        <taxon>Actinomycetes</taxon>
        <taxon>Micrococcales</taxon>
        <taxon>Micrococcaceae</taxon>
        <taxon>Glutamicibacter</taxon>
    </lineage>
</organism>
<dbReference type="Gene3D" id="1.10.357.10">
    <property type="entry name" value="Tetracycline Repressor, domain 2"/>
    <property type="match status" value="1"/>
</dbReference>
<comment type="caution">
    <text evidence="6">The sequence shown here is derived from an EMBL/GenBank/DDBJ whole genome shotgun (WGS) entry which is preliminary data.</text>
</comment>
<evidence type="ECO:0000259" key="5">
    <source>
        <dbReference type="PROSITE" id="PS50977"/>
    </source>
</evidence>
<feature type="domain" description="HTH tetR-type" evidence="5">
    <location>
        <begin position="23"/>
        <end position="83"/>
    </location>
</feature>
<evidence type="ECO:0000256" key="2">
    <source>
        <dbReference type="ARBA" id="ARBA00023125"/>
    </source>
</evidence>
<dbReference type="AlphaFoldDB" id="A0A4Y4DK66"/>
<dbReference type="InterPro" id="IPR036271">
    <property type="entry name" value="Tet_transcr_reg_TetR-rel_C_sf"/>
</dbReference>
<dbReference type="PROSITE" id="PS50977">
    <property type="entry name" value="HTH_TETR_2"/>
    <property type="match status" value="1"/>
</dbReference>
<evidence type="ECO:0000313" key="7">
    <source>
        <dbReference type="Proteomes" id="UP000316612"/>
    </source>
</evidence>
<keyword evidence="7" id="KW-1185">Reference proteome</keyword>
<dbReference type="PANTHER" id="PTHR30055:SF151">
    <property type="entry name" value="TRANSCRIPTIONAL REGULATORY PROTEIN"/>
    <property type="match status" value="1"/>
</dbReference>
<dbReference type="Pfam" id="PF00440">
    <property type="entry name" value="TetR_N"/>
    <property type="match status" value="1"/>
</dbReference>
<keyword evidence="3" id="KW-0804">Transcription</keyword>
<dbReference type="RefSeq" id="WP_170184110.1">
    <property type="nucleotide sequence ID" value="NZ_BAAAJL010000007.1"/>
</dbReference>
<dbReference type="Gene3D" id="1.10.10.60">
    <property type="entry name" value="Homeodomain-like"/>
    <property type="match status" value="1"/>
</dbReference>
<dbReference type="SUPFAM" id="SSF48498">
    <property type="entry name" value="Tetracyclin repressor-like, C-terminal domain"/>
    <property type="match status" value="1"/>
</dbReference>
<gene>
    <name evidence="6" type="ORF">AUR04nite_12240</name>
</gene>
<proteinExistence type="predicted"/>
<dbReference type="InterPro" id="IPR004111">
    <property type="entry name" value="Repressor_TetR_C"/>
</dbReference>
<dbReference type="Pfam" id="PF02909">
    <property type="entry name" value="TetR_C_1"/>
    <property type="match status" value="1"/>
</dbReference>
<dbReference type="InterPro" id="IPR001647">
    <property type="entry name" value="HTH_TetR"/>
</dbReference>
<dbReference type="GO" id="GO:0045892">
    <property type="term" value="P:negative regulation of DNA-templated transcription"/>
    <property type="evidence" value="ECO:0007669"/>
    <property type="project" value="InterPro"/>
</dbReference>
<dbReference type="Proteomes" id="UP000316612">
    <property type="component" value="Unassembled WGS sequence"/>
</dbReference>
<feature type="DNA-binding region" description="H-T-H motif" evidence="4">
    <location>
        <begin position="46"/>
        <end position="65"/>
    </location>
</feature>
<keyword evidence="1" id="KW-0805">Transcription regulation</keyword>
<keyword evidence="2 4" id="KW-0238">DNA-binding</keyword>
<evidence type="ECO:0000256" key="3">
    <source>
        <dbReference type="ARBA" id="ARBA00023163"/>
    </source>
</evidence>
<dbReference type="InterPro" id="IPR009057">
    <property type="entry name" value="Homeodomain-like_sf"/>
</dbReference>
<evidence type="ECO:0000256" key="4">
    <source>
        <dbReference type="PROSITE-ProRule" id="PRU00335"/>
    </source>
</evidence>
<dbReference type="GO" id="GO:0000976">
    <property type="term" value="F:transcription cis-regulatory region binding"/>
    <property type="evidence" value="ECO:0007669"/>
    <property type="project" value="TreeGrafter"/>
</dbReference>